<dbReference type="EC" id="5.3.1.24" evidence="3 9"/>
<evidence type="ECO:0000256" key="1">
    <source>
        <dbReference type="ARBA" id="ARBA00001164"/>
    </source>
</evidence>
<name>A0AAE9Y9F1_9ACTN</name>
<dbReference type="PANTHER" id="PTHR42894:SF1">
    <property type="entry name" value="N-(5'-PHOSPHORIBOSYL)ANTHRANILATE ISOMERASE"/>
    <property type="match status" value="1"/>
</dbReference>
<evidence type="ECO:0000313" key="12">
    <source>
        <dbReference type="Proteomes" id="UP001216390"/>
    </source>
</evidence>
<keyword evidence="6 9" id="KW-0822">Tryptophan biosynthesis</keyword>
<dbReference type="InterPro" id="IPR011060">
    <property type="entry name" value="RibuloseP-bd_barrel"/>
</dbReference>
<comment type="catalytic activity">
    <reaction evidence="1 9">
        <text>N-(5-phospho-beta-D-ribosyl)anthranilate = 1-(2-carboxyphenylamino)-1-deoxy-D-ribulose 5-phosphate</text>
        <dbReference type="Rhea" id="RHEA:21540"/>
        <dbReference type="ChEBI" id="CHEBI:18277"/>
        <dbReference type="ChEBI" id="CHEBI:58613"/>
        <dbReference type="EC" id="5.3.1.24"/>
    </reaction>
</comment>
<dbReference type="RefSeq" id="WP_272738556.1">
    <property type="nucleotide sequence ID" value="NZ_CP116942.1"/>
</dbReference>
<comment type="pathway">
    <text evidence="2 9">Amino-acid biosynthesis; L-tryptophan biosynthesis; L-tryptophan from chorismate: step 3/5.</text>
</comment>
<keyword evidence="8 9" id="KW-0413">Isomerase</keyword>
<accession>A0AAE9Y9F1</accession>
<dbReference type="HAMAP" id="MF_00135">
    <property type="entry name" value="PRAI"/>
    <property type="match status" value="1"/>
</dbReference>
<dbReference type="InterPro" id="IPR013785">
    <property type="entry name" value="Aldolase_TIM"/>
</dbReference>
<evidence type="ECO:0000256" key="2">
    <source>
        <dbReference type="ARBA" id="ARBA00004664"/>
    </source>
</evidence>
<dbReference type="Proteomes" id="UP001216390">
    <property type="component" value="Chromosome"/>
</dbReference>
<dbReference type="GO" id="GO:0004640">
    <property type="term" value="F:phosphoribosylanthranilate isomerase activity"/>
    <property type="evidence" value="ECO:0007669"/>
    <property type="project" value="UniProtKB-UniRule"/>
</dbReference>
<evidence type="ECO:0000313" key="11">
    <source>
        <dbReference type="EMBL" id="WCO69042.1"/>
    </source>
</evidence>
<dbReference type="Gene3D" id="3.20.20.70">
    <property type="entry name" value="Aldolase class I"/>
    <property type="match status" value="1"/>
</dbReference>
<evidence type="ECO:0000256" key="3">
    <source>
        <dbReference type="ARBA" id="ARBA00012572"/>
    </source>
</evidence>
<protein>
    <recommendedName>
        <fullName evidence="4 9">N-(5'-phosphoribosyl)anthranilate isomerase</fullName>
        <shortName evidence="9">PRAI</shortName>
        <ecNumber evidence="3 9">5.3.1.24</ecNumber>
    </recommendedName>
</protein>
<dbReference type="AlphaFoldDB" id="A0AAE9Y9F1"/>
<evidence type="ECO:0000256" key="6">
    <source>
        <dbReference type="ARBA" id="ARBA00022822"/>
    </source>
</evidence>
<keyword evidence="7 9" id="KW-0057">Aromatic amino acid biosynthesis</keyword>
<evidence type="ECO:0000256" key="7">
    <source>
        <dbReference type="ARBA" id="ARBA00023141"/>
    </source>
</evidence>
<dbReference type="InterPro" id="IPR001240">
    <property type="entry name" value="PRAI_dom"/>
</dbReference>
<evidence type="ECO:0000256" key="8">
    <source>
        <dbReference type="ARBA" id="ARBA00023235"/>
    </source>
</evidence>
<dbReference type="EMBL" id="CP116942">
    <property type="protein sequence ID" value="WCO69042.1"/>
    <property type="molecule type" value="Genomic_DNA"/>
</dbReference>
<keyword evidence="12" id="KW-1185">Reference proteome</keyword>
<organism evidence="11 12">
    <name type="scientific">Iamia majanohamensis</name>
    <dbReference type="NCBI Taxonomy" id="467976"/>
    <lineage>
        <taxon>Bacteria</taxon>
        <taxon>Bacillati</taxon>
        <taxon>Actinomycetota</taxon>
        <taxon>Acidimicrobiia</taxon>
        <taxon>Acidimicrobiales</taxon>
        <taxon>Iamiaceae</taxon>
        <taxon>Iamia</taxon>
    </lineage>
</organism>
<proteinExistence type="inferred from homology"/>
<evidence type="ECO:0000256" key="5">
    <source>
        <dbReference type="ARBA" id="ARBA00022605"/>
    </source>
</evidence>
<dbReference type="SUPFAM" id="SSF51366">
    <property type="entry name" value="Ribulose-phoshate binding barrel"/>
    <property type="match status" value="1"/>
</dbReference>
<dbReference type="InterPro" id="IPR044643">
    <property type="entry name" value="TrpF_fam"/>
</dbReference>
<sequence length="220" mass="22984">MFVKICGITSEDDALLAVAMDADAVGFIFAPSTRQIAPVVARDIVKRLPPEIITVGVFRDEAPERVVSIVNQAGLRAAQLHGGTPEATQYVAARVPLVIKAVAAGSPEAAAADEHGVEVVHVDGTTPGSGQTYDWDLVRAVPPGLKVVLAGGLDPGNVADAIDRVRPWGVDVASGVERDGGTPGEKDPRKVRLFVANARAAAARLPAPVEPYDWTDDTLS</sequence>
<comment type="similarity">
    <text evidence="9">Belongs to the TrpF family.</text>
</comment>
<gene>
    <name evidence="9" type="primary">trpF</name>
    <name evidence="11" type="ORF">PO878_09920</name>
</gene>
<feature type="domain" description="N-(5'phosphoribosyl) anthranilate isomerase (PRAI)" evidence="10">
    <location>
        <begin position="3"/>
        <end position="196"/>
    </location>
</feature>
<evidence type="ECO:0000259" key="10">
    <source>
        <dbReference type="Pfam" id="PF00697"/>
    </source>
</evidence>
<keyword evidence="5 9" id="KW-0028">Amino-acid biosynthesis</keyword>
<reference evidence="11" key="1">
    <citation type="submission" date="2023-01" db="EMBL/GenBank/DDBJ databases">
        <title>The diversity of Class Acidimicrobiia in South China Sea sediment environments and the proposal of Iamia marina sp. nov., a novel species of the genus Iamia.</title>
        <authorList>
            <person name="He Y."/>
            <person name="Tian X."/>
        </authorList>
    </citation>
    <scope>NUCLEOTIDE SEQUENCE</scope>
    <source>
        <strain evidence="11">DSM 19957</strain>
    </source>
</reference>
<dbReference type="GO" id="GO:0000162">
    <property type="term" value="P:L-tryptophan biosynthetic process"/>
    <property type="evidence" value="ECO:0007669"/>
    <property type="project" value="UniProtKB-UniRule"/>
</dbReference>
<dbReference type="Pfam" id="PF00697">
    <property type="entry name" value="PRAI"/>
    <property type="match status" value="1"/>
</dbReference>
<evidence type="ECO:0000256" key="4">
    <source>
        <dbReference type="ARBA" id="ARBA00022272"/>
    </source>
</evidence>
<dbReference type="PANTHER" id="PTHR42894">
    <property type="entry name" value="N-(5'-PHOSPHORIBOSYL)ANTHRANILATE ISOMERASE"/>
    <property type="match status" value="1"/>
</dbReference>
<evidence type="ECO:0000256" key="9">
    <source>
        <dbReference type="HAMAP-Rule" id="MF_00135"/>
    </source>
</evidence>
<dbReference type="CDD" id="cd00405">
    <property type="entry name" value="PRAI"/>
    <property type="match status" value="1"/>
</dbReference>
<dbReference type="KEGG" id="ima:PO878_09920"/>